<sequence length="83" mass="9049">MTFFIACSSAVGLSGSTLNFHVLFYSLANFDRLLGEVFSARAERFVPACAPSQTEWTNVRAEPQDGDVLSAQPRVHGARESGR</sequence>
<organism evidence="2 3">
    <name type="scientific">Fomitopsis schrenkii</name>
    <name type="common">Brown rot fungus</name>
    <dbReference type="NCBI Taxonomy" id="2126942"/>
    <lineage>
        <taxon>Eukaryota</taxon>
        <taxon>Fungi</taxon>
        <taxon>Dikarya</taxon>
        <taxon>Basidiomycota</taxon>
        <taxon>Agaricomycotina</taxon>
        <taxon>Agaricomycetes</taxon>
        <taxon>Polyporales</taxon>
        <taxon>Fomitopsis</taxon>
    </lineage>
</organism>
<evidence type="ECO:0000313" key="2">
    <source>
        <dbReference type="EMBL" id="EPS97027.1"/>
    </source>
</evidence>
<dbReference type="InParanoid" id="S8DWP2"/>
<gene>
    <name evidence="2" type="ORF">FOMPIDRAFT_1052730</name>
</gene>
<protein>
    <submittedName>
        <fullName evidence="2">Uncharacterized protein</fullName>
    </submittedName>
</protein>
<dbReference type="HOGENOM" id="CLU_2542606_0_0_1"/>
<evidence type="ECO:0000313" key="3">
    <source>
        <dbReference type="Proteomes" id="UP000015241"/>
    </source>
</evidence>
<dbReference type="EMBL" id="KE504180">
    <property type="protein sequence ID" value="EPS97027.1"/>
    <property type="molecule type" value="Genomic_DNA"/>
</dbReference>
<dbReference type="Proteomes" id="UP000015241">
    <property type="component" value="Unassembled WGS sequence"/>
</dbReference>
<evidence type="ECO:0000256" key="1">
    <source>
        <dbReference type="SAM" id="MobiDB-lite"/>
    </source>
</evidence>
<name>S8DWP2_FOMSC</name>
<reference evidence="2 3" key="1">
    <citation type="journal article" date="2012" name="Science">
        <title>The Paleozoic origin of enzymatic lignin decomposition reconstructed from 31 fungal genomes.</title>
        <authorList>
            <person name="Floudas D."/>
            <person name="Binder M."/>
            <person name="Riley R."/>
            <person name="Barry K."/>
            <person name="Blanchette R.A."/>
            <person name="Henrissat B."/>
            <person name="Martinez A.T."/>
            <person name="Otillar R."/>
            <person name="Spatafora J.W."/>
            <person name="Yadav J.S."/>
            <person name="Aerts A."/>
            <person name="Benoit I."/>
            <person name="Boyd A."/>
            <person name="Carlson A."/>
            <person name="Copeland A."/>
            <person name="Coutinho P.M."/>
            <person name="de Vries R.P."/>
            <person name="Ferreira P."/>
            <person name="Findley K."/>
            <person name="Foster B."/>
            <person name="Gaskell J."/>
            <person name="Glotzer D."/>
            <person name="Gorecki P."/>
            <person name="Heitman J."/>
            <person name="Hesse C."/>
            <person name="Hori C."/>
            <person name="Igarashi K."/>
            <person name="Jurgens J.A."/>
            <person name="Kallen N."/>
            <person name="Kersten P."/>
            <person name="Kohler A."/>
            <person name="Kuees U."/>
            <person name="Kumar T.K.A."/>
            <person name="Kuo A."/>
            <person name="LaButti K."/>
            <person name="Larrondo L.F."/>
            <person name="Lindquist E."/>
            <person name="Ling A."/>
            <person name="Lombard V."/>
            <person name="Lucas S."/>
            <person name="Lundell T."/>
            <person name="Martin R."/>
            <person name="McLaughlin D.J."/>
            <person name="Morgenstern I."/>
            <person name="Morin E."/>
            <person name="Murat C."/>
            <person name="Nagy L.G."/>
            <person name="Nolan M."/>
            <person name="Ohm R.A."/>
            <person name="Patyshakuliyeva A."/>
            <person name="Rokas A."/>
            <person name="Ruiz-Duenas F.J."/>
            <person name="Sabat G."/>
            <person name="Salamov A."/>
            <person name="Samejima M."/>
            <person name="Schmutz J."/>
            <person name="Slot J.C."/>
            <person name="St John F."/>
            <person name="Stenlid J."/>
            <person name="Sun H."/>
            <person name="Sun S."/>
            <person name="Syed K."/>
            <person name="Tsang A."/>
            <person name="Wiebenga A."/>
            <person name="Young D."/>
            <person name="Pisabarro A."/>
            <person name="Eastwood D.C."/>
            <person name="Martin F."/>
            <person name="Cullen D."/>
            <person name="Grigoriev I.V."/>
            <person name="Hibbett D.S."/>
        </authorList>
    </citation>
    <scope>NUCLEOTIDE SEQUENCE</scope>
    <source>
        <strain evidence="3">FP-58527</strain>
    </source>
</reference>
<keyword evidence="3" id="KW-1185">Reference proteome</keyword>
<proteinExistence type="predicted"/>
<dbReference type="AlphaFoldDB" id="S8DWP2"/>
<accession>S8DWP2</accession>
<feature type="region of interest" description="Disordered" evidence="1">
    <location>
        <begin position="61"/>
        <end position="83"/>
    </location>
</feature>